<dbReference type="Pfam" id="PF03928">
    <property type="entry name" value="HbpS-like"/>
    <property type="match status" value="1"/>
</dbReference>
<dbReference type="Proteomes" id="UP001473302">
    <property type="component" value="Unassembled WGS sequence"/>
</dbReference>
<dbReference type="HAMAP" id="MF_00761">
    <property type="entry name" value="UPF0303"/>
    <property type="match status" value="1"/>
</dbReference>
<dbReference type="InterPro" id="IPR010371">
    <property type="entry name" value="YBR137W-like"/>
</dbReference>
<dbReference type="InterPro" id="IPR005624">
    <property type="entry name" value="PduO/GlcC-like"/>
</dbReference>
<sequence length="160" mass="17982">MSDSIQDLINIILLQEEKCQFTQFTSTDALNLGLLLIDNVKPFKKSVVIDITLNGHQLFHYAMNGTSKDNDEWVRRKNNTVNRFGRSSYYVGRYIASQGKTVEEKYFVSEKEYATHGGAFPLKIKNVGVVGTITVSGLAQEDDHNLVANTIQEYLVSTSN</sequence>
<dbReference type="EMBL" id="BAABUK010000044">
    <property type="protein sequence ID" value="GAA5817551.1"/>
    <property type="molecule type" value="Genomic_DNA"/>
</dbReference>
<gene>
    <name evidence="1" type="ORF">MFLAVUS_011099</name>
</gene>
<evidence type="ECO:0000313" key="1">
    <source>
        <dbReference type="EMBL" id="GAA5817551.1"/>
    </source>
</evidence>
<keyword evidence="2" id="KW-1185">Reference proteome</keyword>
<dbReference type="Gene3D" id="3.30.450.150">
    <property type="entry name" value="Haem-degrading domain"/>
    <property type="match status" value="1"/>
</dbReference>
<name>A0ABP9ZEN4_9FUNG</name>
<reference evidence="1 2" key="1">
    <citation type="submission" date="2024-04" db="EMBL/GenBank/DDBJ databases">
        <title>genome sequences of Mucor flavus KT1a and Helicostylum pulchrum KT1b strains isolated from the surface of a dry-aged beef.</title>
        <authorList>
            <person name="Toyotome T."/>
            <person name="Hosono M."/>
            <person name="Torimaru M."/>
            <person name="Fukuda K."/>
            <person name="Mikami N."/>
        </authorList>
    </citation>
    <scope>NUCLEOTIDE SEQUENCE [LARGE SCALE GENOMIC DNA]</scope>
    <source>
        <strain evidence="1 2">KT1a</strain>
    </source>
</reference>
<protein>
    <submittedName>
        <fullName evidence="1">Uncharacterized protein</fullName>
    </submittedName>
</protein>
<dbReference type="NCBIfam" id="NF002696">
    <property type="entry name" value="PRK02487.1-5"/>
    <property type="match status" value="1"/>
</dbReference>
<evidence type="ECO:0000313" key="2">
    <source>
        <dbReference type="Proteomes" id="UP001473302"/>
    </source>
</evidence>
<dbReference type="InterPro" id="IPR038084">
    <property type="entry name" value="PduO/GlcC-like_sf"/>
</dbReference>
<comment type="caution">
    <text evidence="1">The sequence shown here is derived from an EMBL/GenBank/DDBJ whole genome shotgun (WGS) entry which is preliminary data.</text>
</comment>
<dbReference type="PANTHER" id="PTHR28255:SF1">
    <property type="entry name" value="UPF0303 PROTEIN YBR137W"/>
    <property type="match status" value="1"/>
</dbReference>
<accession>A0ABP9ZEN4</accession>
<dbReference type="SUPFAM" id="SSF143744">
    <property type="entry name" value="GlcG-like"/>
    <property type="match status" value="1"/>
</dbReference>
<proteinExistence type="inferred from homology"/>
<dbReference type="PANTHER" id="PTHR28255">
    <property type="match status" value="1"/>
</dbReference>
<dbReference type="PIRSF" id="PIRSF008757">
    <property type="entry name" value="UCP008757"/>
    <property type="match status" value="1"/>
</dbReference>
<organism evidence="1 2">
    <name type="scientific">Mucor flavus</name>
    <dbReference type="NCBI Taxonomy" id="439312"/>
    <lineage>
        <taxon>Eukaryota</taxon>
        <taxon>Fungi</taxon>
        <taxon>Fungi incertae sedis</taxon>
        <taxon>Mucoromycota</taxon>
        <taxon>Mucoromycotina</taxon>
        <taxon>Mucoromycetes</taxon>
        <taxon>Mucorales</taxon>
        <taxon>Mucorineae</taxon>
        <taxon>Mucoraceae</taxon>
        <taxon>Mucor</taxon>
    </lineage>
</organism>